<evidence type="ECO:0000256" key="1">
    <source>
        <dbReference type="ARBA" id="ARBA00001911"/>
    </source>
</evidence>
<dbReference type="Proteomes" id="UP001596091">
    <property type="component" value="Unassembled WGS sequence"/>
</dbReference>
<evidence type="ECO:0000256" key="4">
    <source>
        <dbReference type="ARBA" id="ARBA00022741"/>
    </source>
</evidence>
<feature type="domain" description="3-dehydroquinate synthase N-terminal" evidence="11">
    <location>
        <begin position="72"/>
        <end position="183"/>
    </location>
</feature>
<keyword evidence="9" id="KW-0963">Cytoplasm</keyword>
<dbReference type="SUPFAM" id="SSF56796">
    <property type="entry name" value="Dehydroquinate synthase-like"/>
    <property type="match status" value="1"/>
</dbReference>
<feature type="binding site" evidence="9">
    <location>
        <position position="268"/>
    </location>
    <ligand>
        <name>Zn(2+)</name>
        <dbReference type="ChEBI" id="CHEBI:29105"/>
    </ligand>
</feature>
<comment type="cofactor">
    <cofactor evidence="1 9">
        <name>NAD(+)</name>
        <dbReference type="ChEBI" id="CHEBI:57540"/>
    </cofactor>
</comment>
<organism evidence="13 14">
    <name type="scientific">Acidicapsa dinghuensis</name>
    <dbReference type="NCBI Taxonomy" id="2218256"/>
    <lineage>
        <taxon>Bacteria</taxon>
        <taxon>Pseudomonadati</taxon>
        <taxon>Acidobacteriota</taxon>
        <taxon>Terriglobia</taxon>
        <taxon>Terriglobales</taxon>
        <taxon>Acidobacteriaceae</taxon>
        <taxon>Acidicapsa</taxon>
    </lineage>
</organism>
<comment type="similarity">
    <text evidence="9">Belongs to the sugar phosphate cyclases superfamily. Dehydroquinate synthase family.</text>
</comment>
<dbReference type="EMBL" id="JBHSPH010000020">
    <property type="protein sequence ID" value="MFC5865429.1"/>
    <property type="molecule type" value="Genomic_DNA"/>
</dbReference>
<sequence>MQIVKVQTPSAQYQIFAGTGLIDTLEARMTRILAALGRKLPKRLFILTSPEIWDLWSKRILSSFTNTPTILLLPAGERHKNLRSVEKLLREMAKAGGDRSSILIAFGGGIVGDVGGFVASSFMRGIDFFQVPSTFLSQVDSSVGGKVGVNLPEGKNLVGAFHHPLAVFADMELLNTLPDRELRAGLFESVKAGMIRDRALLRFMEENSARILGRDTASLEKVIAASIRMKADVVSKDERENGLRMILNLGHTLGHAIESVTGYRKLLHGEAVGWGIIAALHLGRKRRTISEAQFDRLMGLVYLYGPLPALKLNPQRLVDASAKDKKHRGDVRRFILPVGIGDATVVEDVTTDELLEAARYMLALAKALPEQVEVKVLAAHG</sequence>
<keyword evidence="6 9" id="KW-0520">NAD</keyword>
<dbReference type="InterPro" id="IPR050071">
    <property type="entry name" value="Dehydroquinate_synthase"/>
</dbReference>
<dbReference type="HAMAP" id="MF_00110">
    <property type="entry name" value="DHQ_synthase"/>
    <property type="match status" value="1"/>
</dbReference>
<evidence type="ECO:0000256" key="8">
    <source>
        <dbReference type="ARBA" id="ARBA00023285"/>
    </source>
</evidence>
<comment type="caution">
    <text evidence="9">Lacks conserved residue(s) required for the propagation of feature annotation.</text>
</comment>
<dbReference type="Gene3D" id="1.20.1090.10">
    <property type="entry name" value="Dehydroquinate synthase-like - alpha domain"/>
    <property type="match status" value="1"/>
</dbReference>
<dbReference type="InterPro" id="IPR016037">
    <property type="entry name" value="DHQ_synth_AroB"/>
</dbReference>
<gene>
    <name evidence="9 13" type="primary">aroB</name>
    <name evidence="13" type="ORF">ACFPT7_24200</name>
</gene>
<dbReference type="InterPro" id="IPR056179">
    <property type="entry name" value="DHQS_C"/>
</dbReference>
<keyword evidence="4 9" id="KW-0547">Nucleotide-binding</keyword>
<protein>
    <recommendedName>
        <fullName evidence="9 10">3-dehydroquinate synthase</fullName>
        <shortName evidence="9">DHQS</shortName>
        <ecNumber evidence="9 10">4.2.3.4</ecNumber>
    </recommendedName>
</protein>
<keyword evidence="9" id="KW-0057">Aromatic amino acid biosynthesis</keyword>
<dbReference type="PANTHER" id="PTHR43622:SF1">
    <property type="entry name" value="3-DEHYDROQUINATE SYNTHASE"/>
    <property type="match status" value="1"/>
</dbReference>
<evidence type="ECO:0000256" key="10">
    <source>
        <dbReference type="NCBIfam" id="TIGR01357"/>
    </source>
</evidence>
<evidence type="ECO:0000256" key="9">
    <source>
        <dbReference type="HAMAP-Rule" id="MF_00110"/>
    </source>
</evidence>
<dbReference type="Pfam" id="PF24621">
    <property type="entry name" value="DHQS_C"/>
    <property type="match status" value="1"/>
</dbReference>
<keyword evidence="8 9" id="KW-0170">Cobalt</keyword>
<keyword evidence="3 9" id="KW-0479">Metal-binding</keyword>
<dbReference type="GO" id="GO:0003856">
    <property type="term" value="F:3-dehydroquinate synthase activity"/>
    <property type="evidence" value="ECO:0007669"/>
    <property type="project" value="UniProtKB-EC"/>
</dbReference>
<dbReference type="EC" id="4.2.3.4" evidence="9 10"/>
<accession>A0ABW1EMG5</accession>
<dbReference type="PANTHER" id="PTHR43622">
    <property type="entry name" value="3-DEHYDROQUINATE SYNTHASE"/>
    <property type="match status" value="1"/>
</dbReference>
<comment type="cofactor">
    <cofactor evidence="9">
        <name>Co(2+)</name>
        <dbReference type="ChEBI" id="CHEBI:48828"/>
    </cofactor>
    <cofactor evidence="9">
        <name>Zn(2+)</name>
        <dbReference type="ChEBI" id="CHEBI:29105"/>
    </cofactor>
    <text evidence="9">Binds 1 divalent metal cation per subunit. Can use either Co(2+) or Zn(2+).</text>
</comment>
<dbReference type="RefSeq" id="WP_263341912.1">
    <property type="nucleotide sequence ID" value="NZ_JAGSYH010000008.1"/>
</dbReference>
<feature type="domain" description="3-dehydroquinate synthase C-terminal" evidence="12">
    <location>
        <begin position="185"/>
        <end position="326"/>
    </location>
</feature>
<comment type="subcellular location">
    <subcellularLocation>
        <location evidence="9">Cytoplasm</location>
    </subcellularLocation>
</comment>
<keyword evidence="5 9" id="KW-0862">Zinc</keyword>
<dbReference type="Gene3D" id="3.40.50.1970">
    <property type="match status" value="1"/>
</dbReference>
<dbReference type="InterPro" id="IPR030960">
    <property type="entry name" value="DHQS/DOIS_N"/>
</dbReference>
<evidence type="ECO:0000256" key="5">
    <source>
        <dbReference type="ARBA" id="ARBA00022833"/>
    </source>
</evidence>
<dbReference type="InterPro" id="IPR030963">
    <property type="entry name" value="DHQ_synth_fam"/>
</dbReference>
<feature type="binding site" evidence="9">
    <location>
        <position position="146"/>
    </location>
    <ligand>
        <name>NAD(+)</name>
        <dbReference type="ChEBI" id="CHEBI:57540"/>
    </ligand>
</feature>
<comment type="pathway">
    <text evidence="9">Metabolic intermediate biosynthesis; chorismate biosynthesis; chorismate from D-erythrose 4-phosphate and phosphoenolpyruvate: step 2/7.</text>
</comment>
<comment type="function">
    <text evidence="2 9">Catalyzes the conversion of 3-deoxy-D-arabino-heptulosonate 7-phosphate (DAHP) to dehydroquinate (DHQ).</text>
</comment>
<keyword evidence="9" id="KW-0028">Amino-acid biosynthesis</keyword>
<keyword evidence="7 9" id="KW-0456">Lyase</keyword>
<evidence type="ECO:0000313" key="14">
    <source>
        <dbReference type="Proteomes" id="UP001596091"/>
    </source>
</evidence>
<feature type="binding site" evidence="9">
    <location>
        <position position="188"/>
    </location>
    <ligand>
        <name>Zn(2+)</name>
        <dbReference type="ChEBI" id="CHEBI:29105"/>
    </ligand>
</feature>
<feature type="binding site" evidence="9">
    <location>
        <position position="251"/>
    </location>
    <ligand>
        <name>Zn(2+)</name>
        <dbReference type="ChEBI" id="CHEBI:29105"/>
    </ligand>
</feature>
<evidence type="ECO:0000256" key="3">
    <source>
        <dbReference type="ARBA" id="ARBA00022723"/>
    </source>
</evidence>
<feature type="binding site" evidence="9">
    <location>
        <position position="155"/>
    </location>
    <ligand>
        <name>NAD(+)</name>
        <dbReference type="ChEBI" id="CHEBI:57540"/>
    </ligand>
</feature>
<dbReference type="CDD" id="cd08195">
    <property type="entry name" value="DHQS"/>
    <property type="match status" value="1"/>
</dbReference>
<name>A0ABW1EMG5_9BACT</name>
<evidence type="ECO:0000256" key="7">
    <source>
        <dbReference type="ARBA" id="ARBA00023239"/>
    </source>
</evidence>
<comment type="caution">
    <text evidence="13">The sequence shown here is derived from an EMBL/GenBank/DDBJ whole genome shotgun (WGS) entry which is preliminary data.</text>
</comment>
<proteinExistence type="inferred from homology"/>
<evidence type="ECO:0000259" key="11">
    <source>
        <dbReference type="Pfam" id="PF01761"/>
    </source>
</evidence>
<evidence type="ECO:0000313" key="13">
    <source>
        <dbReference type="EMBL" id="MFC5865429.1"/>
    </source>
</evidence>
<comment type="catalytic activity">
    <reaction evidence="9">
        <text>7-phospho-2-dehydro-3-deoxy-D-arabino-heptonate = 3-dehydroquinate + phosphate</text>
        <dbReference type="Rhea" id="RHEA:21968"/>
        <dbReference type="ChEBI" id="CHEBI:32364"/>
        <dbReference type="ChEBI" id="CHEBI:43474"/>
        <dbReference type="ChEBI" id="CHEBI:58394"/>
        <dbReference type="EC" id="4.2.3.4"/>
    </reaction>
</comment>
<evidence type="ECO:0000256" key="2">
    <source>
        <dbReference type="ARBA" id="ARBA00003485"/>
    </source>
</evidence>
<dbReference type="NCBIfam" id="TIGR01357">
    <property type="entry name" value="aroB"/>
    <property type="match status" value="1"/>
</dbReference>
<dbReference type="Pfam" id="PF01761">
    <property type="entry name" value="DHQ_synthase"/>
    <property type="match status" value="1"/>
</dbReference>
<evidence type="ECO:0000256" key="6">
    <source>
        <dbReference type="ARBA" id="ARBA00023027"/>
    </source>
</evidence>
<keyword evidence="14" id="KW-1185">Reference proteome</keyword>
<evidence type="ECO:0000259" key="12">
    <source>
        <dbReference type="Pfam" id="PF24621"/>
    </source>
</evidence>
<reference evidence="14" key="1">
    <citation type="journal article" date="2019" name="Int. J. Syst. Evol. Microbiol.">
        <title>The Global Catalogue of Microorganisms (GCM) 10K type strain sequencing project: providing services to taxonomists for standard genome sequencing and annotation.</title>
        <authorList>
            <consortium name="The Broad Institute Genomics Platform"/>
            <consortium name="The Broad Institute Genome Sequencing Center for Infectious Disease"/>
            <person name="Wu L."/>
            <person name="Ma J."/>
        </authorList>
    </citation>
    <scope>NUCLEOTIDE SEQUENCE [LARGE SCALE GENOMIC DNA]</scope>
    <source>
        <strain evidence="14">JCM 4087</strain>
    </source>
</reference>
<dbReference type="PIRSF" id="PIRSF001455">
    <property type="entry name" value="DHQ_synth"/>
    <property type="match status" value="1"/>
</dbReference>